<evidence type="ECO:0000256" key="4">
    <source>
        <dbReference type="ARBA" id="ARBA00023136"/>
    </source>
</evidence>
<feature type="transmembrane region" description="Helical" evidence="6">
    <location>
        <begin position="110"/>
        <end position="131"/>
    </location>
</feature>
<dbReference type="PANTHER" id="PTHR23502:SF60">
    <property type="entry name" value="MAJOR FACILITATOR SUPERFAMILY (MFS) PROFILE DOMAIN-CONTAINING PROTEIN-RELATED"/>
    <property type="match status" value="1"/>
</dbReference>
<dbReference type="AlphaFoldDB" id="A0A6A6ALQ3"/>
<feature type="transmembrane region" description="Helical" evidence="6">
    <location>
        <begin position="443"/>
        <end position="465"/>
    </location>
</feature>
<keyword evidence="4 6" id="KW-0472">Membrane</keyword>
<dbReference type="EMBL" id="ML977501">
    <property type="protein sequence ID" value="KAF2131817.1"/>
    <property type="molecule type" value="Genomic_DNA"/>
</dbReference>
<feature type="region of interest" description="Disordered" evidence="5">
    <location>
        <begin position="1"/>
        <end position="45"/>
    </location>
</feature>
<dbReference type="OrthoDB" id="6770063at2759"/>
<sequence>MVELQKEQARTLSDEEKQQDSKPAATDRQHDTDSSGGPQASSDKIPSDLERTLVTWNGPEDPLNPRNWPRGRKWRALIAVSGFVLMSPLSTTIVAPSLEVIAQELNITNAIQKVLVLSIFLLGFGIGPLFIGPLSEIFGRIRVLQLFNAMYLAFNTGCGFAKTKEQLIVLRFLSGLFGSASVGIGAGTIGDMFDASERGKAMAVYSVAPLVGPTIGPIAGGFLTEYASWRWSFWLASIINAFVQIWGFFFLEETYSPTILQQKKQHLEQEGKTNLYTEHDLGSKREVAKVNMVRPLKLLATQPVVQVLAIYQGYLYGNIYIIYAYFPNLWTGQYHQRVSIASLNYLSLGIGTVFAAEATTHINDRIYKFFKARNNGEGRPEFRVPIMIPATVLLAVGLFWYGWSAQTHMHWIMPNIGIAIFTAAAYACTISNNTYIVDTYGRYSASGLAAISLLRCLAGFAFPMFSSYMYDALDYGWTNSMLGFIALGIGLPAVLLLWRYGRLLRQKSPYCAIKE</sequence>
<feature type="transmembrane region" description="Helical" evidence="6">
    <location>
        <begin position="409"/>
        <end position="431"/>
    </location>
</feature>
<evidence type="ECO:0000256" key="5">
    <source>
        <dbReference type="SAM" id="MobiDB-lite"/>
    </source>
</evidence>
<dbReference type="FunFam" id="1.20.1250.20:FF:000011">
    <property type="entry name" value="MFS multidrug transporter, putative"/>
    <property type="match status" value="1"/>
</dbReference>
<dbReference type="PANTHER" id="PTHR23502">
    <property type="entry name" value="MAJOR FACILITATOR SUPERFAMILY"/>
    <property type="match status" value="1"/>
</dbReference>
<evidence type="ECO:0000256" key="3">
    <source>
        <dbReference type="ARBA" id="ARBA00022989"/>
    </source>
</evidence>
<keyword evidence="3 6" id="KW-1133">Transmembrane helix</keyword>
<evidence type="ECO:0000256" key="2">
    <source>
        <dbReference type="ARBA" id="ARBA00022692"/>
    </source>
</evidence>
<dbReference type="SUPFAM" id="SSF103473">
    <property type="entry name" value="MFS general substrate transporter"/>
    <property type="match status" value="1"/>
</dbReference>
<name>A0A6A6ALQ3_9PLEO</name>
<evidence type="ECO:0000313" key="9">
    <source>
        <dbReference type="Proteomes" id="UP000799771"/>
    </source>
</evidence>
<dbReference type="Proteomes" id="UP000799771">
    <property type="component" value="Unassembled WGS sequence"/>
</dbReference>
<dbReference type="CDD" id="cd17323">
    <property type="entry name" value="MFS_Tpo1_MDR_like"/>
    <property type="match status" value="1"/>
</dbReference>
<feature type="transmembrane region" description="Helical" evidence="6">
    <location>
        <begin position="384"/>
        <end position="403"/>
    </location>
</feature>
<gene>
    <name evidence="8" type="ORF">P153DRAFT_364306</name>
</gene>
<reference evidence="8" key="1">
    <citation type="journal article" date="2020" name="Stud. Mycol.">
        <title>101 Dothideomycetes genomes: a test case for predicting lifestyles and emergence of pathogens.</title>
        <authorList>
            <person name="Haridas S."/>
            <person name="Albert R."/>
            <person name="Binder M."/>
            <person name="Bloem J."/>
            <person name="Labutti K."/>
            <person name="Salamov A."/>
            <person name="Andreopoulos B."/>
            <person name="Baker S."/>
            <person name="Barry K."/>
            <person name="Bills G."/>
            <person name="Bluhm B."/>
            <person name="Cannon C."/>
            <person name="Castanera R."/>
            <person name="Culley D."/>
            <person name="Daum C."/>
            <person name="Ezra D."/>
            <person name="Gonzalez J."/>
            <person name="Henrissat B."/>
            <person name="Kuo A."/>
            <person name="Liang C."/>
            <person name="Lipzen A."/>
            <person name="Lutzoni F."/>
            <person name="Magnuson J."/>
            <person name="Mondo S."/>
            <person name="Nolan M."/>
            <person name="Ohm R."/>
            <person name="Pangilinan J."/>
            <person name="Park H.-J."/>
            <person name="Ramirez L."/>
            <person name="Alfaro M."/>
            <person name="Sun H."/>
            <person name="Tritt A."/>
            <person name="Yoshinaga Y."/>
            <person name="Zwiers L.-H."/>
            <person name="Turgeon B."/>
            <person name="Goodwin S."/>
            <person name="Spatafora J."/>
            <person name="Crous P."/>
            <person name="Grigoriev I."/>
        </authorList>
    </citation>
    <scope>NUCLEOTIDE SEQUENCE</scope>
    <source>
        <strain evidence="8">CBS 119687</strain>
    </source>
</reference>
<feature type="transmembrane region" description="Helical" evidence="6">
    <location>
        <begin position="168"/>
        <end position="190"/>
    </location>
</feature>
<evidence type="ECO:0000259" key="7">
    <source>
        <dbReference type="PROSITE" id="PS50850"/>
    </source>
</evidence>
<proteinExistence type="predicted"/>
<feature type="compositionally biased region" description="Basic and acidic residues" evidence="5">
    <location>
        <begin position="1"/>
        <end position="33"/>
    </location>
</feature>
<evidence type="ECO:0000313" key="8">
    <source>
        <dbReference type="EMBL" id="KAF2131817.1"/>
    </source>
</evidence>
<organism evidence="8 9">
    <name type="scientific">Dothidotthia symphoricarpi CBS 119687</name>
    <dbReference type="NCBI Taxonomy" id="1392245"/>
    <lineage>
        <taxon>Eukaryota</taxon>
        <taxon>Fungi</taxon>
        <taxon>Dikarya</taxon>
        <taxon>Ascomycota</taxon>
        <taxon>Pezizomycotina</taxon>
        <taxon>Dothideomycetes</taxon>
        <taxon>Pleosporomycetidae</taxon>
        <taxon>Pleosporales</taxon>
        <taxon>Dothidotthiaceae</taxon>
        <taxon>Dothidotthia</taxon>
    </lineage>
</organism>
<dbReference type="GeneID" id="54407998"/>
<dbReference type="Pfam" id="PF07690">
    <property type="entry name" value="MFS_1"/>
    <property type="match status" value="1"/>
</dbReference>
<evidence type="ECO:0000256" key="1">
    <source>
        <dbReference type="ARBA" id="ARBA00004141"/>
    </source>
</evidence>
<dbReference type="RefSeq" id="XP_033526204.1">
    <property type="nucleotide sequence ID" value="XM_033667566.1"/>
</dbReference>
<feature type="transmembrane region" description="Helical" evidence="6">
    <location>
        <begin position="76"/>
        <end position="98"/>
    </location>
</feature>
<dbReference type="InterPro" id="IPR036259">
    <property type="entry name" value="MFS_trans_sf"/>
</dbReference>
<keyword evidence="2 6" id="KW-0812">Transmembrane</keyword>
<dbReference type="InterPro" id="IPR011701">
    <property type="entry name" value="MFS"/>
</dbReference>
<protein>
    <submittedName>
        <fullName evidence="8">Putative efflux pump antibiotic resistance protein</fullName>
    </submittedName>
</protein>
<feature type="domain" description="Major facilitator superfamily (MFS) profile" evidence="7">
    <location>
        <begin position="76"/>
        <end position="505"/>
    </location>
</feature>
<feature type="transmembrane region" description="Helical" evidence="6">
    <location>
        <begin position="304"/>
        <end position="325"/>
    </location>
</feature>
<comment type="subcellular location">
    <subcellularLocation>
        <location evidence="1">Membrane</location>
        <topology evidence="1">Multi-pass membrane protein</topology>
    </subcellularLocation>
</comment>
<dbReference type="GO" id="GO:0016020">
    <property type="term" value="C:membrane"/>
    <property type="evidence" value="ECO:0007669"/>
    <property type="project" value="UniProtKB-SubCell"/>
</dbReference>
<accession>A0A6A6ALQ3</accession>
<dbReference type="Gene3D" id="1.20.1250.20">
    <property type="entry name" value="MFS general substrate transporter like domains"/>
    <property type="match status" value="1"/>
</dbReference>
<keyword evidence="9" id="KW-1185">Reference proteome</keyword>
<dbReference type="GO" id="GO:0022857">
    <property type="term" value="F:transmembrane transporter activity"/>
    <property type="evidence" value="ECO:0007669"/>
    <property type="project" value="InterPro"/>
</dbReference>
<feature type="transmembrane region" description="Helical" evidence="6">
    <location>
        <begin position="202"/>
        <end position="223"/>
    </location>
</feature>
<feature type="transmembrane region" description="Helical" evidence="6">
    <location>
        <begin position="477"/>
        <end position="498"/>
    </location>
</feature>
<feature type="compositionally biased region" description="Polar residues" evidence="5">
    <location>
        <begin position="34"/>
        <end position="44"/>
    </location>
</feature>
<feature type="transmembrane region" description="Helical" evidence="6">
    <location>
        <begin position="229"/>
        <end position="251"/>
    </location>
</feature>
<dbReference type="InterPro" id="IPR020846">
    <property type="entry name" value="MFS_dom"/>
</dbReference>
<dbReference type="PROSITE" id="PS50850">
    <property type="entry name" value="MFS"/>
    <property type="match status" value="1"/>
</dbReference>
<evidence type="ECO:0000256" key="6">
    <source>
        <dbReference type="SAM" id="Phobius"/>
    </source>
</evidence>